<accession>A0ABV9RBC3</accession>
<dbReference type="GO" id="GO:0016746">
    <property type="term" value="F:acyltransferase activity"/>
    <property type="evidence" value="ECO:0007669"/>
    <property type="project" value="UniProtKB-KW"/>
</dbReference>
<keyword evidence="5" id="KW-1185">Reference proteome</keyword>
<dbReference type="Proteomes" id="UP001595909">
    <property type="component" value="Unassembled WGS sequence"/>
</dbReference>
<reference evidence="5" key="1">
    <citation type="journal article" date="2019" name="Int. J. Syst. Evol. Microbiol.">
        <title>The Global Catalogue of Microorganisms (GCM) 10K type strain sequencing project: providing services to taxonomists for standard genome sequencing and annotation.</title>
        <authorList>
            <consortium name="The Broad Institute Genomics Platform"/>
            <consortium name="The Broad Institute Genome Sequencing Center for Infectious Disease"/>
            <person name="Wu L."/>
            <person name="Ma J."/>
        </authorList>
    </citation>
    <scope>NUCLEOTIDE SEQUENCE [LARGE SCALE GENOMIC DNA]</scope>
    <source>
        <strain evidence="5">CCUG 50347</strain>
    </source>
</reference>
<dbReference type="SUPFAM" id="SSF55729">
    <property type="entry name" value="Acyl-CoA N-acyltransferases (Nat)"/>
    <property type="match status" value="1"/>
</dbReference>
<keyword evidence="2 4" id="KW-0012">Acyltransferase</keyword>
<dbReference type="InterPro" id="IPR016181">
    <property type="entry name" value="Acyl_CoA_acyltransferase"/>
</dbReference>
<evidence type="ECO:0000256" key="1">
    <source>
        <dbReference type="ARBA" id="ARBA00022679"/>
    </source>
</evidence>
<feature type="domain" description="N-acetyltransferase" evidence="3">
    <location>
        <begin position="2"/>
        <end position="170"/>
    </location>
</feature>
<dbReference type="CDD" id="cd04301">
    <property type="entry name" value="NAT_SF"/>
    <property type="match status" value="1"/>
</dbReference>
<dbReference type="InterPro" id="IPR050680">
    <property type="entry name" value="YpeA/RimI_acetyltransf"/>
</dbReference>
<keyword evidence="1 4" id="KW-0808">Transferase</keyword>
<dbReference type="PANTHER" id="PTHR43420">
    <property type="entry name" value="ACETYLTRANSFERASE"/>
    <property type="match status" value="1"/>
</dbReference>
<name>A0ABV9RBC3_9PSEU</name>
<dbReference type="Gene3D" id="3.40.630.30">
    <property type="match status" value="1"/>
</dbReference>
<protein>
    <submittedName>
        <fullName evidence="4">GNAT family N-acetyltransferase</fullName>
        <ecNumber evidence="4">2.3.1.-</ecNumber>
    </submittedName>
</protein>
<gene>
    <name evidence="4" type="ORF">ACFPEL_03560</name>
</gene>
<evidence type="ECO:0000256" key="2">
    <source>
        <dbReference type="ARBA" id="ARBA00023315"/>
    </source>
</evidence>
<proteinExistence type="predicted"/>
<evidence type="ECO:0000259" key="3">
    <source>
        <dbReference type="PROSITE" id="PS51186"/>
    </source>
</evidence>
<comment type="caution">
    <text evidence="4">The sequence shown here is derived from an EMBL/GenBank/DDBJ whole genome shotgun (WGS) entry which is preliminary data.</text>
</comment>
<dbReference type="PANTHER" id="PTHR43420:SF12">
    <property type="entry name" value="N-ACETYLTRANSFERASE DOMAIN-CONTAINING PROTEIN"/>
    <property type="match status" value="1"/>
</dbReference>
<evidence type="ECO:0000313" key="5">
    <source>
        <dbReference type="Proteomes" id="UP001595909"/>
    </source>
</evidence>
<dbReference type="RefSeq" id="WP_274191062.1">
    <property type="nucleotide sequence ID" value="NZ_BAABHN010000005.1"/>
</dbReference>
<sequence>MTTVRAYAASDLPRLVELSLAAWAPVFASVEQQLAGSGVFEAQHPDWRAGQQDAVESACATLHVRVAQVDDDVTGFVAVGRREDEPIGEIHMVAVDPRYQGRGIGRQLTGAALEWIAEQGFATAMVETAGDPGHAPARRLYESAGFTPFPIVRYFRTVEREAQHHHLRAQ</sequence>
<dbReference type="InterPro" id="IPR000182">
    <property type="entry name" value="GNAT_dom"/>
</dbReference>
<dbReference type="EMBL" id="JBHSIM010000005">
    <property type="protein sequence ID" value="MFC4831481.1"/>
    <property type="molecule type" value="Genomic_DNA"/>
</dbReference>
<evidence type="ECO:0000313" key="4">
    <source>
        <dbReference type="EMBL" id="MFC4831481.1"/>
    </source>
</evidence>
<dbReference type="EC" id="2.3.1.-" evidence="4"/>
<dbReference type="PROSITE" id="PS51186">
    <property type="entry name" value="GNAT"/>
    <property type="match status" value="1"/>
</dbReference>
<dbReference type="Pfam" id="PF00583">
    <property type="entry name" value="Acetyltransf_1"/>
    <property type="match status" value="1"/>
</dbReference>
<organism evidence="4 5">
    <name type="scientific">Actinomycetospora chibensis</name>
    <dbReference type="NCBI Taxonomy" id="663606"/>
    <lineage>
        <taxon>Bacteria</taxon>
        <taxon>Bacillati</taxon>
        <taxon>Actinomycetota</taxon>
        <taxon>Actinomycetes</taxon>
        <taxon>Pseudonocardiales</taxon>
        <taxon>Pseudonocardiaceae</taxon>
        <taxon>Actinomycetospora</taxon>
    </lineage>
</organism>